<dbReference type="RefSeq" id="WP_151514188.1">
    <property type="nucleotide sequence ID" value="NZ_VYUA01000097.1"/>
</dbReference>
<gene>
    <name evidence="5" type="ORF">F5983_37485</name>
</gene>
<evidence type="ECO:0000256" key="1">
    <source>
        <dbReference type="ARBA" id="ARBA00023125"/>
    </source>
</evidence>
<dbReference type="CDD" id="cd06170">
    <property type="entry name" value="LuxR_C_like"/>
    <property type="match status" value="1"/>
</dbReference>
<keyword evidence="6" id="KW-1185">Reference proteome</keyword>
<proteinExistence type="predicted"/>
<dbReference type="PROSITE" id="PS50110">
    <property type="entry name" value="RESPONSE_REGULATORY"/>
    <property type="match status" value="1"/>
</dbReference>
<dbReference type="GO" id="GO:0000160">
    <property type="term" value="P:phosphorelay signal transduction system"/>
    <property type="evidence" value="ECO:0007669"/>
    <property type="project" value="InterPro"/>
</dbReference>
<evidence type="ECO:0000256" key="3">
    <source>
        <dbReference type="SAM" id="MobiDB-lite"/>
    </source>
</evidence>
<evidence type="ECO:0000256" key="2">
    <source>
        <dbReference type="PROSITE-ProRule" id="PRU00169"/>
    </source>
</evidence>
<dbReference type="SMART" id="SM00448">
    <property type="entry name" value="REC"/>
    <property type="match status" value="1"/>
</dbReference>
<dbReference type="SMART" id="SM00421">
    <property type="entry name" value="HTH_LUXR"/>
    <property type="match status" value="1"/>
</dbReference>
<dbReference type="InterPro" id="IPR000792">
    <property type="entry name" value="Tscrpt_reg_LuxR_C"/>
</dbReference>
<dbReference type="SUPFAM" id="SSF46894">
    <property type="entry name" value="C-terminal effector domain of the bipartite response regulators"/>
    <property type="match status" value="1"/>
</dbReference>
<dbReference type="PANTHER" id="PTHR45566">
    <property type="entry name" value="HTH-TYPE TRANSCRIPTIONAL REGULATOR YHJB-RELATED"/>
    <property type="match status" value="1"/>
</dbReference>
<dbReference type="GO" id="GO:0006355">
    <property type="term" value="P:regulation of DNA-templated transcription"/>
    <property type="evidence" value="ECO:0007669"/>
    <property type="project" value="InterPro"/>
</dbReference>
<name>A0A5N5EG17_9ACTN</name>
<comment type="caution">
    <text evidence="5">The sequence shown here is derived from an EMBL/GenBank/DDBJ whole genome shotgun (WGS) entry which is preliminary data.</text>
</comment>
<feature type="region of interest" description="Disordered" evidence="3">
    <location>
        <begin position="205"/>
        <end position="227"/>
    </location>
</feature>
<evidence type="ECO:0000259" key="4">
    <source>
        <dbReference type="PROSITE" id="PS50110"/>
    </source>
</evidence>
<dbReference type="Pfam" id="PF00196">
    <property type="entry name" value="GerE"/>
    <property type="match status" value="1"/>
</dbReference>
<dbReference type="InterPro" id="IPR051015">
    <property type="entry name" value="EvgA-like"/>
</dbReference>
<keyword evidence="2" id="KW-0597">Phosphoprotein</keyword>
<reference evidence="5 6" key="1">
    <citation type="submission" date="2019-09" db="EMBL/GenBank/DDBJ databases">
        <authorList>
            <person name="Liu P."/>
        </authorList>
    </citation>
    <scope>NUCLEOTIDE SEQUENCE [LARGE SCALE GENOMIC DNA]</scope>
    <source>
        <strain evidence="5 6">TRM68085</strain>
    </source>
</reference>
<protein>
    <submittedName>
        <fullName evidence="5">Response regulator transcription factor</fullName>
    </submittedName>
</protein>
<feature type="compositionally biased region" description="Basic and acidic residues" evidence="3">
    <location>
        <begin position="205"/>
        <end position="215"/>
    </location>
</feature>
<keyword evidence="1" id="KW-0238">DNA-binding</keyword>
<dbReference type="Proteomes" id="UP000326907">
    <property type="component" value="Unassembled WGS sequence"/>
</dbReference>
<dbReference type="PANTHER" id="PTHR45566:SF2">
    <property type="entry name" value="NARL SUBFAMILY"/>
    <property type="match status" value="1"/>
</dbReference>
<dbReference type="InterPro" id="IPR011006">
    <property type="entry name" value="CheY-like_superfamily"/>
</dbReference>
<evidence type="ECO:0000313" key="5">
    <source>
        <dbReference type="EMBL" id="KAB2587532.1"/>
    </source>
</evidence>
<feature type="modified residue" description="4-aspartylphosphate" evidence="2">
    <location>
        <position position="55"/>
    </location>
</feature>
<dbReference type="GO" id="GO:0003677">
    <property type="term" value="F:DNA binding"/>
    <property type="evidence" value="ECO:0007669"/>
    <property type="project" value="UniProtKB-KW"/>
</dbReference>
<dbReference type="SUPFAM" id="SSF52172">
    <property type="entry name" value="CheY-like"/>
    <property type="match status" value="1"/>
</dbReference>
<dbReference type="AlphaFoldDB" id="A0A5N5EG17"/>
<dbReference type="InterPro" id="IPR001789">
    <property type="entry name" value="Sig_transdc_resp-reg_receiver"/>
</dbReference>
<dbReference type="InterPro" id="IPR016032">
    <property type="entry name" value="Sig_transdc_resp-reg_C-effctor"/>
</dbReference>
<dbReference type="Gene3D" id="3.40.50.2300">
    <property type="match status" value="1"/>
</dbReference>
<dbReference type="InterPro" id="IPR036388">
    <property type="entry name" value="WH-like_DNA-bd_sf"/>
</dbReference>
<sequence>MVEKIEIGAIDDDTMFLQSATAWFRTESEIRITTPAATVSAFLALSPPPGIVTLDLHLGDGSMPGDNVRRLTSAGPKVVVVTVLPETEWVWEVTEAGAEAYLKKPYGMEILGEAIRQVAAGDAPSISADQAFYLAMDDRPGRPYLYPREEEILRLVGDGLLHKDIAEIFNCAVSTVRTHLTNIRRKYSDVDRPFRRPTDYRDWARERDLDRRRLDPQGTIEPTDGTP</sequence>
<evidence type="ECO:0000313" key="6">
    <source>
        <dbReference type="Proteomes" id="UP000326907"/>
    </source>
</evidence>
<dbReference type="Gene3D" id="1.10.10.10">
    <property type="entry name" value="Winged helix-like DNA-binding domain superfamily/Winged helix DNA-binding domain"/>
    <property type="match status" value="1"/>
</dbReference>
<accession>A0A5N5EG17</accession>
<organism evidence="5 6">
    <name type="scientific">Streptomyces arboris</name>
    <dbReference type="NCBI Taxonomy" id="2600619"/>
    <lineage>
        <taxon>Bacteria</taxon>
        <taxon>Bacillati</taxon>
        <taxon>Actinomycetota</taxon>
        <taxon>Actinomycetes</taxon>
        <taxon>Kitasatosporales</taxon>
        <taxon>Streptomycetaceae</taxon>
        <taxon>Streptomyces</taxon>
    </lineage>
</organism>
<dbReference type="PRINTS" id="PR00038">
    <property type="entry name" value="HTHLUXR"/>
</dbReference>
<feature type="domain" description="Response regulatory" evidence="4">
    <location>
        <begin position="6"/>
        <end position="119"/>
    </location>
</feature>
<dbReference type="EMBL" id="VYUA01000097">
    <property type="protein sequence ID" value="KAB2587532.1"/>
    <property type="molecule type" value="Genomic_DNA"/>
</dbReference>